<gene>
    <name evidence="7" type="primary">leuE_2</name>
    <name evidence="7" type="ORF">KPC_1657</name>
</gene>
<sequence length="208" mass="23664">MIEYLVPFFIAIVILTLTPGLDTALIIRTATIENKQRALQAALGINLGCIIWGMLVAFGIATILQQSITAFTILKFCGAAYLAWIGLKLILHPQHKFEIKTDTNFNQNHVPNWFIRGLFGNLLNPKIGVFYISFLPQFVPTHTQHPSLWIMFLVFFHVIIGFLWCNILIFSSTKLSHIFKNQNVVKNMDRITGIVFLGFAFKLLLSKR</sequence>
<feature type="transmembrane region" description="Helical" evidence="6">
    <location>
        <begin position="148"/>
        <end position="170"/>
    </location>
</feature>
<dbReference type="Pfam" id="PF01810">
    <property type="entry name" value="LysE"/>
    <property type="match status" value="1"/>
</dbReference>
<keyword evidence="2" id="KW-1003">Cell membrane</keyword>
<keyword evidence="4 6" id="KW-1133">Transmembrane helix</keyword>
<dbReference type="EMBL" id="OOGT01000062">
    <property type="protein sequence ID" value="SPL70479.1"/>
    <property type="molecule type" value="Genomic_DNA"/>
</dbReference>
<dbReference type="PANTHER" id="PTHR30086:SF20">
    <property type="entry name" value="ARGININE EXPORTER PROTEIN ARGO-RELATED"/>
    <property type="match status" value="1"/>
</dbReference>
<protein>
    <submittedName>
        <fullName evidence="7">Leucine efflux protein</fullName>
    </submittedName>
</protein>
<evidence type="ECO:0000256" key="3">
    <source>
        <dbReference type="ARBA" id="ARBA00022692"/>
    </source>
</evidence>
<keyword evidence="5 6" id="KW-0472">Membrane</keyword>
<dbReference type="AlphaFoldDB" id="A0A2U3MYU6"/>
<name>A0A2U3MYU6_9GAMM</name>
<evidence type="ECO:0000256" key="1">
    <source>
        <dbReference type="ARBA" id="ARBA00004651"/>
    </source>
</evidence>
<evidence type="ECO:0000313" key="7">
    <source>
        <dbReference type="EMBL" id="SPL70479.1"/>
    </source>
</evidence>
<feature type="transmembrane region" description="Helical" evidence="6">
    <location>
        <begin position="70"/>
        <end position="91"/>
    </location>
</feature>
<evidence type="ECO:0000256" key="4">
    <source>
        <dbReference type="ARBA" id="ARBA00022989"/>
    </source>
</evidence>
<dbReference type="InParanoid" id="A0A2U3MYU6"/>
<dbReference type="PANTHER" id="PTHR30086">
    <property type="entry name" value="ARGININE EXPORTER PROTEIN ARGO"/>
    <property type="match status" value="1"/>
</dbReference>
<dbReference type="GO" id="GO:0015171">
    <property type="term" value="F:amino acid transmembrane transporter activity"/>
    <property type="evidence" value="ECO:0007669"/>
    <property type="project" value="TreeGrafter"/>
</dbReference>
<dbReference type="InterPro" id="IPR001123">
    <property type="entry name" value="LeuE-type"/>
</dbReference>
<accession>A0A2U3MYU6</accession>
<keyword evidence="8" id="KW-1185">Reference proteome</keyword>
<proteinExistence type="predicted"/>
<feature type="transmembrane region" description="Helical" evidence="6">
    <location>
        <begin position="6"/>
        <end position="27"/>
    </location>
</feature>
<dbReference type="RefSeq" id="WP_121973951.1">
    <property type="nucleotide sequence ID" value="NZ_OOGT01000062.1"/>
</dbReference>
<reference evidence="8" key="1">
    <citation type="submission" date="2018-03" db="EMBL/GenBank/DDBJ databases">
        <authorList>
            <person name="Blom J."/>
        </authorList>
    </citation>
    <scope>NUCLEOTIDE SEQUENCE [LARGE SCALE GENOMIC DNA]</scope>
    <source>
        <strain evidence="8">KPC-SM-21</strain>
    </source>
</reference>
<evidence type="ECO:0000256" key="5">
    <source>
        <dbReference type="ARBA" id="ARBA00023136"/>
    </source>
</evidence>
<dbReference type="OrthoDB" id="9804822at2"/>
<dbReference type="GO" id="GO:0005886">
    <property type="term" value="C:plasma membrane"/>
    <property type="evidence" value="ECO:0007669"/>
    <property type="project" value="UniProtKB-SubCell"/>
</dbReference>
<evidence type="ECO:0000256" key="2">
    <source>
        <dbReference type="ARBA" id="ARBA00022475"/>
    </source>
</evidence>
<evidence type="ECO:0000256" key="6">
    <source>
        <dbReference type="SAM" id="Phobius"/>
    </source>
</evidence>
<keyword evidence="3 6" id="KW-0812">Transmembrane</keyword>
<evidence type="ECO:0000313" key="8">
    <source>
        <dbReference type="Proteomes" id="UP000245974"/>
    </source>
</evidence>
<dbReference type="PIRSF" id="PIRSF006324">
    <property type="entry name" value="LeuE"/>
    <property type="match status" value="1"/>
</dbReference>
<dbReference type="Proteomes" id="UP000245974">
    <property type="component" value="Unassembled WGS sequence"/>
</dbReference>
<comment type="subcellular location">
    <subcellularLocation>
        <location evidence="1">Cell membrane</location>
        <topology evidence="1">Multi-pass membrane protein</topology>
    </subcellularLocation>
</comment>
<feature type="transmembrane region" description="Helical" evidence="6">
    <location>
        <begin position="39"/>
        <end position="64"/>
    </location>
</feature>
<organism evidence="7 8">
    <name type="scientific">Acinetobacter stercoris</name>
    <dbReference type="NCBI Taxonomy" id="2126983"/>
    <lineage>
        <taxon>Bacteria</taxon>
        <taxon>Pseudomonadati</taxon>
        <taxon>Pseudomonadota</taxon>
        <taxon>Gammaproteobacteria</taxon>
        <taxon>Moraxellales</taxon>
        <taxon>Moraxellaceae</taxon>
        <taxon>Acinetobacter</taxon>
    </lineage>
</organism>